<comment type="caution">
    <text evidence="1">The sequence shown here is derived from an EMBL/GenBank/DDBJ whole genome shotgun (WGS) entry which is preliminary data.</text>
</comment>
<keyword evidence="2" id="KW-1185">Reference proteome</keyword>
<accession>A0ACC6JS44</accession>
<organism evidence="1 2">
    <name type="scientific">Pseudomonas synxantha</name>
    <dbReference type="NCBI Taxonomy" id="47883"/>
    <lineage>
        <taxon>Bacteria</taxon>
        <taxon>Pseudomonadati</taxon>
        <taxon>Pseudomonadota</taxon>
        <taxon>Gammaproteobacteria</taxon>
        <taxon>Pseudomonadales</taxon>
        <taxon>Pseudomonadaceae</taxon>
        <taxon>Pseudomonas</taxon>
    </lineage>
</organism>
<dbReference type="Proteomes" id="UP001259420">
    <property type="component" value="Unassembled WGS sequence"/>
</dbReference>
<proteinExistence type="predicted"/>
<evidence type="ECO:0000313" key="2">
    <source>
        <dbReference type="Proteomes" id="UP001259420"/>
    </source>
</evidence>
<dbReference type="EMBL" id="JAVDSD010000010">
    <property type="protein sequence ID" value="MDR6609161.1"/>
    <property type="molecule type" value="Genomic_DNA"/>
</dbReference>
<protein>
    <submittedName>
        <fullName evidence="1">Uncharacterized protein</fullName>
    </submittedName>
</protein>
<sequence>MPEGLYDKFFKRDFFHKVFTASSVVSTHPLESNTWPVSPAGFFLSVIKPFPKMLSNRRQSRSWTGVLDFIRAKAFNLAPFLFTPIF</sequence>
<gene>
    <name evidence="1" type="ORF">J2X87_004259</name>
</gene>
<name>A0ACC6JS44_9PSED</name>
<reference evidence="1" key="1">
    <citation type="submission" date="2023-07" db="EMBL/GenBank/DDBJ databases">
        <title>Sorghum-associated microbial communities from plants grown in Nebraska, USA.</title>
        <authorList>
            <person name="Schachtman D."/>
        </authorList>
    </citation>
    <scope>NUCLEOTIDE SEQUENCE</scope>
    <source>
        <strain evidence="1">BE46</strain>
    </source>
</reference>
<evidence type="ECO:0000313" key="1">
    <source>
        <dbReference type="EMBL" id="MDR6609161.1"/>
    </source>
</evidence>